<dbReference type="Pfam" id="PF11010">
    <property type="entry name" value="DUF2848"/>
    <property type="match status" value="1"/>
</dbReference>
<dbReference type="AlphaFoldDB" id="A0A1I0RZZ4"/>
<dbReference type="InterPro" id="IPR021269">
    <property type="entry name" value="DUF2848"/>
</dbReference>
<dbReference type="InterPro" id="IPR036663">
    <property type="entry name" value="Fumarylacetoacetase_C_sf"/>
</dbReference>
<dbReference type="EMBL" id="FOIZ01000003">
    <property type="protein sequence ID" value="SEW47267.1"/>
    <property type="molecule type" value="Genomic_DNA"/>
</dbReference>
<keyword evidence="2" id="KW-1185">Reference proteome</keyword>
<organism evidence="1 2">
    <name type="scientific">Cognatiyoonia koreensis</name>
    <dbReference type="NCBI Taxonomy" id="364200"/>
    <lineage>
        <taxon>Bacteria</taxon>
        <taxon>Pseudomonadati</taxon>
        <taxon>Pseudomonadota</taxon>
        <taxon>Alphaproteobacteria</taxon>
        <taxon>Rhodobacterales</taxon>
        <taxon>Paracoccaceae</taxon>
        <taxon>Cognatiyoonia</taxon>
    </lineage>
</organism>
<dbReference type="SUPFAM" id="SSF56529">
    <property type="entry name" value="FAH"/>
    <property type="match status" value="1"/>
</dbReference>
<name>A0A1I0RZZ4_9RHOB</name>
<evidence type="ECO:0000313" key="1">
    <source>
        <dbReference type="EMBL" id="SEW47267.1"/>
    </source>
</evidence>
<protein>
    <recommendedName>
        <fullName evidence="3">DUF2848 domain-containing protein</fullName>
    </recommendedName>
</protein>
<evidence type="ECO:0008006" key="3">
    <source>
        <dbReference type="Google" id="ProtNLM"/>
    </source>
</evidence>
<evidence type="ECO:0000313" key="2">
    <source>
        <dbReference type="Proteomes" id="UP000199167"/>
    </source>
</evidence>
<proteinExistence type="predicted"/>
<dbReference type="OrthoDB" id="9792678at2"/>
<reference evidence="1 2" key="1">
    <citation type="submission" date="2016-10" db="EMBL/GenBank/DDBJ databases">
        <authorList>
            <person name="de Groot N.N."/>
        </authorList>
    </citation>
    <scope>NUCLEOTIDE SEQUENCE [LARGE SCALE GENOMIC DNA]</scope>
    <source>
        <strain evidence="1 2">DSM 17925</strain>
    </source>
</reference>
<gene>
    <name evidence="1" type="ORF">SAMN04488515_3570</name>
</gene>
<accession>A0A1I0RZZ4</accession>
<dbReference type="STRING" id="364200.SAMN04488515_3570"/>
<sequence>MRVDFSLGNTPLPLEIQSVVIAGWTGRNLQAVQHHIDELAMLGIAPPSQVPLYYRVSHTLLCQSESIEVLGTGTSGEVEPLLIQQNGKRYLGLASDHTDRDLERHSVAASKQACAKPVATALWDFDAIMDHLDQITLKCWIEEDGQEVLYQDGTLAGIRPLTDLCEGAGMADGTAMLCGTLAAIGGVRPARQYRMEIHDPTTADTITLSYDVKTLPIIT</sequence>
<dbReference type="GO" id="GO:0003824">
    <property type="term" value="F:catalytic activity"/>
    <property type="evidence" value="ECO:0007669"/>
    <property type="project" value="InterPro"/>
</dbReference>
<dbReference type="Proteomes" id="UP000199167">
    <property type="component" value="Unassembled WGS sequence"/>
</dbReference>